<feature type="compositionally biased region" description="Low complexity" evidence="1">
    <location>
        <begin position="156"/>
        <end position="165"/>
    </location>
</feature>
<sequence length="309" mass="34408">MSKSSPAFQFYAQDFLVGTQDMSAAARGCFVSMLASSWVKGPITDTPRALAAAMCLTPFDPPFEALWQEIAPKWTLIDGAWTNRRLEAVRAEQDAYRERQSEKGIKSAAARKATGRQPDTQPEVNHGSTTVQPALQPEGQPEVNPSPLTFAFDLRSSSLPSSSTSEVQTLSRKNRAGTDDPTDFAEFWAVYPRKTGKGAAKRAWTRQKPPLQKCLDAIAWQVLTPDWCRDQGQYIPHPSTWLNNRRWEDEPFHPPMDLTPRRGDTMGVAGMKALAHARLSRGESLTDAPVELTPERMLQSAFFTGTDRR</sequence>
<feature type="compositionally biased region" description="Polar residues" evidence="1">
    <location>
        <begin position="117"/>
        <end position="133"/>
    </location>
</feature>
<reference evidence="2" key="1">
    <citation type="submission" date="2020-04" db="EMBL/GenBank/DDBJ databases">
        <authorList>
            <person name="Chiriac C."/>
            <person name="Salcher M."/>
            <person name="Ghai R."/>
            <person name="Kavagutti S V."/>
        </authorList>
    </citation>
    <scope>NUCLEOTIDE SEQUENCE</scope>
</reference>
<dbReference type="EMBL" id="LR796479">
    <property type="protein sequence ID" value="CAB4147410.1"/>
    <property type="molecule type" value="Genomic_DNA"/>
</dbReference>
<proteinExistence type="predicted"/>
<name>A0A6J5MQT0_9CAUD</name>
<evidence type="ECO:0000256" key="1">
    <source>
        <dbReference type="SAM" id="MobiDB-lite"/>
    </source>
</evidence>
<organism evidence="2">
    <name type="scientific">uncultured Caudovirales phage</name>
    <dbReference type="NCBI Taxonomy" id="2100421"/>
    <lineage>
        <taxon>Viruses</taxon>
        <taxon>Duplodnaviria</taxon>
        <taxon>Heunggongvirae</taxon>
        <taxon>Uroviricota</taxon>
        <taxon>Caudoviricetes</taxon>
        <taxon>Peduoviridae</taxon>
        <taxon>Maltschvirus</taxon>
        <taxon>Maltschvirus maltsch</taxon>
    </lineage>
</organism>
<feature type="compositionally biased region" description="Basic and acidic residues" evidence="1">
    <location>
        <begin position="94"/>
        <end position="105"/>
    </location>
</feature>
<evidence type="ECO:0008006" key="3">
    <source>
        <dbReference type="Google" id="ProtNLM"/>
    </source>
</evidence>
<evidence type="ECO:0000313" key="2">
    <source>
        <dbReference type="EMBL" id="CAB4147410.1"/>
    </source>
</evidence>
<protein>
    <recommendedName>
        <fullName evidence="3">DUF1376 domain-containing protein</fullName>
    </recommendedName>
</protein>
<feature type="region of interest" description="Disordered" evidence="1">
    <location>
        <begin position="94"/>
        <end position="178"/>
    </location>
</feature>
<gene>
    <name evidence="2" type="ORF">UFOVP509_28</name>
</gene>
<accession>A0A6J5MQT0</accession>